<feature type="compositionally biased region" description="Basic and acidic residues" evidence="1">
    <location>
        <begin position="303"/>
        <end position="327"/>
    </location>
</feature>
<feature type="region of interest" description="Disordered" evidence="1">
    <location>
        <begin position="112"/>
        <end position="202"/>
    </location>
</feature>
<evidence type="ECO:0000313" key="4">
    <source>
        <dbReference type="Proteomes" id="UP000008225"/>
    </source>
</evidence>
<feature type="compositionally biased region" description="Polar residues" evidence="1">
    <location>
        <begin position="350"/>
        <end position="361"/>
    </location>
</feature>
<feature type="compositionally biased region" description="Polar residues" evidence="1">
    <location>
        <begin position="1490"/>
        <end position="1500"/>
    </location>
</feature>
<dbReference type="InterPro" id="IPR026713">
    <property type="entry name" value="CRACD-like"/>
</dbReference>
<feature type="compositionally biased region" description="Basic and acidic residues" evidence="1">
    <location>
        <begin position="1526"/>
        <end position="1536"/>
    </location>
</feature>
<protein>
    <submittedName>
        <fullName evidence="3">KIAA1210</fullName>
    </submittedName>
</protein>
<feature type="compositionally biased region" description="Polar residues" evidence="1">
    <location>
        <begin position="1179"/>
        <end position="1191"/>
    </location>
</feature>
<dbReference type="Ensembl" id="ENSCJAT00000137522.1">
    <property type="protein sequence ID" value="ENSCJAP00000087314.1"/>
    <property type="gene ID" value="ENSCJAG00000050075.3"/>
</dbReference>
<feature type="region of interest" description="Disordered" evidence="1">
    <location>
        <begin position="1526"/>
        <end position="1589"/>
    </location>
</feature>
<feature type="region of interest" description="Disordered" evidence="1">
    <location>
        <begin position="1079"/>
        <end position="1195"/>
    </location>
</feature>
<name>A0A8I3WEN2_CALJA</name>
<evidence type="ECO:0000256" key="1">
    <source>
        <dbReference type="SAM" id="MobiDB-lite"/>
    </source>
</evidence>
<dbReference type="PANTHER" id="PTHR47743:SF2">
    <property type="entry name" value="ACROSOMAL PROTEIN KIAA1210"/>
    <property type="match status" value="1"/>
</dbReference>
<feature type="compositionally biased region" description="Acidic residues" evidence="1">
    <location>
        <begin position="609"/>
        <end position="619"/>
    </location>
</feature>
<dbReference type="Pfam" id="PF15262">
    <property type="entry name" value="DUF4592"/>
    <property type="match status" value="1"/>
</dbReference>
<feature type="region of interest" description="Disordered" evidence="1">
    <location>
        <begin position="977"/>
        <end position="1062"/>
    </location>
</feature>
<feature type="compositionally biased region" description="Polar residues" evidence="1">
    <location>
        <begin position="851"/>
        <end position="865"/>
    </location>
</feature>
<feature type="compositionally biased region" description="Polar residues" evidence="1">
    <location>
        <begin position="12"/>
        <end position="23"/>
    </location>
</feature>
<evidence type="ECO:0000259" key="2">
    <source>
        <dbReference type="Pfam" id="PF15262"/>
    </source>
</evidence>
<organism evidence="3 4">
    <name type="scientific">Callithrix jacchus</name>
    <name type="common">White-tufted-ear marmoset</name>
    <name type="synonym">Simia Jacchus</name>
    <dbReference type="NCBI Taxonomy" id="9483"/>
    <lineage>
        <taxon>Eukaryota</taxon>
        <taxon>Metazoa</taxon>
        <taxon>Chordata</taxon>
        <taxon>Craniata</taxon>
        <taxon>Vertebrata</taxon>
        <taxon>Euteleostomi</taxon>
        <taxon>Mammalia</taxon>
        <taxon>Eutheria</taxon>
        <taxon>Euarchontoglires</taxon>
        <taxon>Primates</taxon>
        <taxon>Haplorrhini</taxon>
        <taxon>Platyrrhini</taxon>
        <taxon>Cebidae</taxon>
        <taxon>Callitrichinae</taxon>
        <taxon>Callithrix</taxon>
        <taxon>Callithrix</taxon>
    </lineage>
</organism>
<dbReference type="Proteomes" id="UP000008225">
    <property type="component" value="Chromosome X"/>
</dbReference>
<feature type="compositionally biased region" description="Polar residues" evidence="1">
    <location>
        <begin position="541"/>
        <end position="556"/>
    </location>
</feature>
<feature type="compositionally biased region" description="Basic and acidic residues" evidence="1">
    <location>
        <begin position="336"/>
        <end position="349"/>
    </location>
</feature>
<feature type="compositionally biased region" description="Polar residues" evidence="1">
    <location>
        <begin position="1643"/>
        <end position="1661"/>
    </location>
</feature>
<feature type="region of interest" description="Disordered" evidence="1">
    <location>
        <begin position="529"/>
        <end position="556"/>
    </location>
</feature>
<feature type="compositionally biased region" description="Basic and acidic residues" evidence="1">
    <location>
        <begin position="639"/>
        <end position="654"/>
    </location>
</feature>
<feature type="region of interest" description="Disordered" evidence="1">
    <location>
        <begin position="1"/>
        <end position="23"/>
    </location>
</feature>
<feature type="region of interest" description="Disordered" evidence="1">
    <location>
        <begin position="1328"/>
        <end position="1505"/>
    </location>
</feature>
<feature type="region of interest" description="Disordered" evidence="1">
    <location>
        <begin position="588"/>
        <end position="775"/>
    </location>
</feature>
<dbReference type="PANTHER" id="PTHR47743">
    <property type="entry name" value="KIAA1210 / KIAA1211 FAMILY MEMBER"/>
    <property type="match status" value="1"/>
</dbReference>
<feature type="compositionally biased region" description="Polar residues" evidence="1">
    <location>
        <begin position="70"/>
        <end position="89"/>
    </location>
</feature>
<dbReference type="GeneTree" id="ENSGT00940000163031"/>
<feature type="region of interest" description="Disordered" evidence="1">
    <location>
        <begin position="1721"/>
        <end position="1744"/>
    </location>
</feature>
<gene>
    <name evidence="3" type="primary">KIAA1210</name>
</gene>
<feature type="compositionally biased region" description="Polar residues" evidence="1">
    <location>
        <begin position="1394"/>
        <end position="1409"/>
    </location>
</feature>
<reference evidence="3 4" key="1">
    <citation type="submission" date="2009-03" db="EMBL/GenBank/DDBJ databases">
        <authorList>
            <person name="Warren W."/>
            <person name="Ye L."/>
            <person name="Minx P."/>
            <person name="Worley K."/>
            <person name="Gibbs R."/>
            <person name="Wilson R.K."/>
        </authorList>
    </citation>
    <scope>NUCLEOTIDE SEQUENCE [LARGE SCALE GENOMIC DNA]</scope>
</reference>
<feature type="compositionally biased region" description="Polar residues" evidence="1">
    <location>
        <begin position="1577"/>
        <end position="1589"/>
    </location>
</feature>
<feature type="region of interest" description="Disordered" evidence="1">
    <location>
        <begin position="50"/>
        <end position="100"/>
    </location>
</feature>
<feature type="compositionally biased region" description="Polar residues" evidence="1">
    <location>
        <begin position="1453"/>
        <end position="1469"/>
    </location>
</feature>
<feature type="compositionally biased region" description="Low complexity" evidence="1">
    <location>
        <begin position="760"/>
        <end position="772"/>
    </location>
</feature>
<feature type="domain" description="DUF4592" evidence="2">
    <location>
        <begin position="193"/>
        <end position="294"/>
    </location>
</feature>
<dbReference type="OMA" id="KFQPQMS"/>
<feature type="compositionally biased region" description="Polar residues" evidence="1">
    <location>
        <begin position="721"/>
        <end position="737"/>
    </location>
</feature>
<keyword evidence="4" id="KW-1185">Reference proteome</keyword>
<reference evidence="3" key="2">
    <citation type="submission" date="2025-08" db="UniProtKB">
        <authorList>
            <consortium name="Ensembl"/>
        </authorList>
    </citation>
    <scope>IDENTIFICATION</scope>
</reference>
<proteinExistence type="predicted"/>
<feature type="compositionally biased region" description="Basic residues" evidence="1">
    <location>
        <begin position="279"/>
        <end position="295"/>
    </location>
</feature>
<feature type="region of interest" description="Disordered" evidence="1">
    <location>
        <begin position="279"/>
        <end position="495"/>
    </location>
</feature>
<evidence type="ECO:0000313" key="3">
    <source>
        <dbReference type="Ensembl" id="ENSCJAP00000087314.1"/>
    </source>
</evidence>
<sequence length="1833" mass="199976">MASFHACLEISDNPTMAESPSEISDSLDVLEAGDEGKKKSKFKALKSFFGKKKKKEAEDSQEEEVLEPSLSGSNINIFSQEPVQENQPTGARAKSGMGSKALSHDSIFFLVPEPERSASKMRPSVDPQRGRPQQRSHISRTLPKPKSNVPGAVSGAMSGAVPQDVPASAVCVTRPKITEKPPSRRRRLSIIPPVVRSDPTSKDLVEISVDDESPKNPQKKALPQGILTATQSFSERLPGPDCSQSLTAFATLASASSTPLPVGFSTPATTEACLDSSAARHKMTLNPRKQNKKKNLQAIVKPNQEERNLPLVSGEEKNVTKPKETNQKKLGSSSKEQSKKTEIYDKKTTDQAPNSDATGSQGHPLPEASGRKRRKKGASVSGLSECEFKERSLKQYRLGDGAASSPTDKTARNVPFWHLPLEKDNMEQPTPPQPESTTPQGLLSDKDDMGKRNAGTDFGSRKASATQPIPEDMKDPMVTDPQPYHENGAPAAEKTEARVSLSLMVESRSTTQEEAILSVAAEAQVFTDPSHIQSREKETFSFESQKAQSKMKSAQDIQTIYKEKPSGNVRQAFTASVLSMTDTPAKGEVYAKSLPPESLFQSSRKPDAEEVSSDSENIPEEGYGSEELACGHSSQSSLKFEDEQKVFSESKSLVEDQSSSEEELDPRCPSQALEEPEYEVLTDSSSYIDKYNSSEDCSSSEEDLPLGHPAQALEKPKDQQEVASASKSTPEEQTASVLQLPPRGPSQPIMSPAVQQQVRTSSVGTSTKWSSSVEPISPRRPFEAWVIPKSEQKVSTGPESAAVEGIFPEPLPPKIPPKHRMRPKAEQQGSSSPEITSMEGAASVEAPPPSQYSQPLMSPGVQQEVSAGPETAAVEGSISVQQRPPKHPFQLSVNPKVEQEVSSSPKSMAVEESVSRKPLPPKLLSQPLMNPKVQKNMISGSEDIAVEKVISAEPLLPRYSPQSLTDPEIQQISESTAVKEGTSVEPLPPRCLSQPSGRSKFLDSMSTSAEWSSPVEPMPAGHTFQPRVSPKFQWQVSEGPESTAADRSISMQSMPPRHPFQPRVIPTFEQQVFAGPETAAADWGIYANPQPPRVPSQRRMRSRAKQAISLHSTSISAERCSSVEPTSPRRPFQPQVSPTFEQPVSAAPESTAAKGTASMELRPPRQPSQPLMRPAVEQKVSSGSMSTSAERSSPVAPSKYTVQPWVTPKFEQLYQLSANPESTTVEGNISKEPLLPKHLSQFTVRDRIQQLSSNFKSTAVEAGISGGPLPPKSPTQFLTRSKVQEMTSHLENVAIEGISKKSMIPRRPAQSFVKFMAQQIFSESSALKRGGDVAPLPPKLPPKSSSKPKVKHQVFSDWGNANPKGGVSSKMLPAKHPLQSLGRTEDPQEVQEVFSYSKSAPGKCSSSKEQLPPRQLSQALGKLEYEQKVSSVSASSPEEWRNSRKQLPPKHYSQASDKSQVQPQMSSMGPVNVPVKQSSSEEHLPPSSPFQQQVHSSSVNAGAGRSIFETNSDNWFLQRDQAFADKTKKFSQDSKTRIKSILAPATKPGKFTVPPAGQTSTSRGIYSKEEVLESGDENNNQHSSLSNQAHVENLFGVRLRKVPALQKYESEKQDDFTQPASVPLGPVSSFVGKGHKIKRSTSEELQNAAGSLTKVSNLAEKQQSRPKSESMAKKQPACKTPEKPAHQQSHYAVSEPAWITMEKQKEMGFKAHIPMKELKTKSTAGAKAETKEPKYGGADPANENQAKKIFTSNVYKQEKRAQMKPLKPIKSVGFEAQKTLQMPAMEKETEQSSTVPAKFQEPGTWTNLETIILSKLTQEQKIQHRMFSLIGGC</sequence>
<feature type="compositionally biased region" description="Basic and acidic residues" evidence="1">
    <location>
        <begin position="1662"/>
        <end position="1672"/>
    </location>
</feature>
<feature type="region of interest" description="Disordered" evidence="1">
    <location>
        <begin position="790"/>
        <end position="931"/>
    </location>
</feature>
<dbReference type="InterPro" id="IPR028030">
    <property type="entry name" value="DUF4592"/>
</dbReference>
<accession>A0A8I3WEN2</accession>
<feature type="region of interest" description="Disordered" evidence="1">
    <location>
        <begin position="1609"/>
        <end position="1690"/>
    </location>
</feature>
<reference evidence="3" key="3">
    <citation type="submission" date="2025-09" db="UniProtKB">
        <authorList>
            <consortium name="Ensembl"/>
        </authorList>
    </citation>
    <scope>IDENTIFICATION</scope>
</reference>